<dbReference type="GO" id="GO:0006270">
    <property type="term" value="P:DNA replication initiation"/>
    <property type="evidence" value="ECO:0007669"/>
    <property type="project" value="InterPro"/>
</dbReference>
<dbReference type="InterPro" id="IPR010921">
    <property type="entry name" value="Trp_repressor/repl_initiator"/>
</dbReference>
<sequence length="74" mass="8629">MKTVEEILFYFAPKKPAIIAIRGIQEKTAKQFGITIEDLLSHKRNEAYTFPRQLAMYLCREFTEASFPLIGQEF</sequence>
<dbReference type="SMART" id="SM00760">
    <property type="entry name" value="Bac_DnaA_C"/>
    <property type="match status" value="1"/>
</dbReference>
<feature type="non-terminal residue" evidence="2">
    <location>
        <position position="74"/>
    </location>
</feature>
<dbReference type="InterPro" id="IPR013159">
    <property type="entry name" value="DnaA_C"/>
</dbReference>
<dbReference type="CDD" id="cd06571">
    <property type="entry name" value="Bac_DnaA_C"/>
    <property type="match status" value="1"/>
</dbReference>
<organism evidence="2">
    <name type="scientific">marine sediment metagenome</name>
    <dbReference type="NCBI Taxonomy" id="412755"/>
    <lineage>
        <taxon>unclassified sequences</taxon>
        <taxon>metagenomes</taxon>
        <taxon>ecological metagenomes</taxon>
    </lineage>
</organism>
<reference evidence="2" key="1">
    <citation type="journal article" date="2014" name="Front. Microbiol.">
        <title>High frequency of phylogenetically diverse reductive dehalogenase-homologous genes in deep subseafloor sedimentary metagenomes.</title>
        <authorList>
            <person name="Kawai M."/>
            <person name="Futagami T."/>
            <person name="Toyoda A."/>
            <person name="Takaki Y."/>
            <person name="Nishi S."/>
            <person name="Hori S."/>
            <person name="Arai W."/>
            <person name="Tsubouchi T."/>
            <person name="Morono Y."/>
            <person name="Uchiyama I."/>
            <person name="Ito T."/>
            <person name="Fujiyama A."/>
            <person name="Inagaki F."/>
            <person name="Takami H."/>
        </authorList>
    </citation>
    <scope>NUCLEOTIDE SEQUENCE</scope>
    <source>
        <strain evidence="2">Expedition CK06-06</strain>
    </source>
</reference>
<evidence type="ECO:0000259" key="1">
    <source>
        <dbReference type="SMART" id="SM00760"/>
    </source>
</evidence>
<gene>
    <name evidence="2" type="ORF">S01H1_61781</name>
</gene>
<evidence type="ECO:0000313" key="2">
    <source>
        <dbReference type="EMBL" id="GAG36834.1"/>
    </source>
</evidence>
<dbReference type="Pfam" id="PF08299">
    <property type="entry name" value="Bac_DnaA_C"/>
    <property type="match status" value="1"/>
</dbReference>
<dbReference type="Gene3D" id="1.10.1750.10">
    <property type="match status" value="1"/>
</dbReference>
<name>X0X0W7_9ZZZZ</name>
<dbReference type="EMBL" id="BARS01040542">
    <property type="protein sequence ID" value="GAG36834.1"/>
    <property type="molecule type" value="Genomic_DNA"/>
</dbReference>
<accession>X0X0W7</accession>
<dbReference type="AlphaFoldDB" id="X0X0W7"/>
<dbReference type="GO" id="GO:0005886">
    <property type="term" value="C:plasma membrane"/>
    <property type="evidence" value="ECO:0007669"/>
    <property type="project" value="TreeGrafter"/>
</dbReference>
<proteinExistence type="predicted"/>
<comment type="caution">
    <text evidence="2">The sequence shown here is derived from an EMBL/GenBank/DDBJ whole genome shotgun (WGS) entry which is preliminary data.</text>
</comment>
<protein>
    <recommendedName>
        <fullName evidence="1">Chromosomal replication initiator DnaA C-terminal domain-containing protein</fullName>
    </recommendedName>
</protein>
<dbReference type="PANTHER" id="PTHR30050">
    <property type="entry name" value="CHROMOSOMAL REPLICATION INITIATOR PROTEIN DNAA"/>
    <property type="match status" value="1"/>
</dbReference>
<dbReference type="SUPFAM" id="SSF48295">
    <property type="entry name" value="TrpR-like"/>
    <property type="match status" value="1"/>
</dbReference>
<feature type="domain" description="Chromosomal replication initiator DnaA C-terminal" evidence="1">
    <location>
        <begin position="20"/>
        <end position="74"/>
    </location>
</feature>
<dbReference type="GO" id="GO:0005524">
    <property type="term" value="F:ATP binding"/>
    <property type="evidence" value="ECO:0007669"/>
    <property type="project" value="InterPro"/>
</dbReference>
<dbReference type="GO" id="GO:0003688">
    <property type="term" value="F:DNA replication origin binding"/>
    <property type="evidence" value="ECO:0007669"/>
    <property type="project" value="TreeGrafter"/>
</dbReference>
<dbReference type="GO" id="GO:0006275">
    <property type="term" value="P:regulation of DNA replication"/>
    <property type="evidence" value="ECO:0007669"/>
    <property type="project" value="InterPro"/>
</dbReference>
<dbReference type="PANTHER" id="PTHR30050:SF2">
    <property type="entry name" value="CHROMOSOMAL REPLICATION INITIATOR PROTEIN DNAA"/>
    <property type="match status" value="1"/>
</dbReference>